<protein>
    <submittedName>
        <fullName evidence="2">Poly-gamma-glutamate biosynthesis protein PgsC/CapC</fullName>
    </submittedName>
</protein>
<keyword evidence="1" id="KW-0472">Membrane</keyword>
<evidence type="ECO:0000313" key="2">
    <source>
        <dbReference type="EMBL" id="MFC4246652.1"/>
    </source>
</evidence>
<evidence type="ECO:0000313" key="3">
    <source>
        <dbReference type="Proteomes" id="UP001595821"/>
    </source>
</evidence>
<evidence type="ECO:0000256" key="1">
    <source>
        <dbReference type="SAM" id="Phobius"/>
    </source>
</evidence>
<proteinExistence type="predicted"/>
<feature type="transmembrane region" description="Helical" evidence="1">
    <location>
        <begin position="12"/>
        <end position="31"/>
    </location>
</feature>
<organism evidence="2 3">
    <name type="scientific">Natribaculum luteum</name>
    <dbReference type="NCBI Taxonomy" id="1586232"/>
    <lineage>
        <taxon>Archaea</taxon>
        <taxon>Methanobacteriati</taxon>
        <taxon>Methanobacteriota</taxon>
        <taxon>Stenosarchaea group</taxon>
        <taxon>Halobacteria</taxon>
        <taxon>Halobacteriales</taxon>
        <taxon>Natrialbaceae</taxon>
        <taxon>Natribaculum</taxon>
    </lineage>
</organism>
<dbReference type="AlphaFoldDB" id="A0ABD5NXH4"/>
<feature type="transmembrane region" description="Helical" evidence="1">
    <location>
        <begin position="68"/>
        <end position="89"/>
    </location>
</feature>
<feature type="transmembrane region" description="Helical" evidence="1">
    <location>
        <begin position="37"/>
        <end position="61"/>
    </location>
</feature>
<comment type="caution">
    <text evidence="2">The sequence shown here is derived from an EMBL/GenBank/DDBJ whole genome shotgun (WGS) entry which is preliminary data.</text>
</comment>
<sequence>MSETDELEVNVSYAEIVVVGFLALVVGVLALPMVQGVLYSAVFANPSILQWGIVSILLAAVALRQQSVALFVLAVAIFLVLGLFVGPIAGNTYAHTDMANQMQTSAEEVETLPNTSKENVRVLPRSVSDNYAQSSMQYPQYKLGASDIAYRNGSYAWSHALEPDNPMVALLGQQRGALYVEMTGTEKHVDVEETKFANGRGQYLFGSYRYQSVLSSPFKKHNWDTTFNAQANGESYIAHSTTTYEWKFRMGPIPQLYAVPQHGSVEVMSPDGEIESLSPEEAQESSLLRGQNFYPYDVAMYKVESMQYVNGALNKWFWKEDVLQIADLPEDGNEWPIAVPTAGDSPGLTYFIATEPTGSGNGVYEIWTIDGQSGETAVREYSESQLGPQKAVDFTERRSEVNRLSNAEAIAPVPVVKGDTLYWHVKVVSQSRSGVIYTAFVNAESGDVTLVEGTKQIYAFLTQSEVEEIQNETDDRSDGMDDGSDGMSVTVVVTDADGEIVGTRNISVPAGGNFEVSVDDESATPAAT</sequence>
<keyword evidence="1" id="KW-1133">Transmembrane helix</keyword>
<dbReference type="Proteomes" id="UP001595821">
    <property type="component" value="Unassembled WGS sequence"/>
</dbReference>
<gene>
    <name evidence="2" type="ORF">ACFOZ7_06530</name>
</gene>
<name>A0ABD5NXH4_9EURY</name>
<dbReference type="RefSeq" id="WP_246975528.1">
    <property type="nucleotide sequence ID" value="NZ_CP095398.1"/>
</dbReference>
<accession>A0ABD5NXH4</accession>
<keyword evidence="1" id="KW-0812">Transmembrane</keyword>
<dbReference type="GeneID" id="71856408"/>
<reference evidence="2 3" key="1">
    <citation type="journal article" date="2014" name="Int. J. Syst. Evol. Microbiol.">
        <title>Complete genome sequence of Corynebacterium casei LMG S-19264T (=DSM 44701T), isolated from a smear-ripened cheese.</title>
        <authorList>
            <consortium name="US DOE Joint Genome Institute (JGI-PGF)"/>
            <person name="Walter F."/>
            <person name="Albersmeier A."/>
            <person name="Kalinowski J."/>
            <person name="Ruckert C."/>
        </authorList>
    </citation>
    <scope>NUCLEOTIDE SEQUENCE [LARGE SCALE GENOMIC DNA]</scope>
    <source>
        <strain evidence="2 3">IBRC-M 10912</strain>
    </source>
</reference>
<dbReference type="EMBL" id="JBHSDJ010000014">
    <property type="protein sequence ID" value="MFC4246652.1"/>
    <property type="molecule type" value="Genomic_DNA"/>
</dbReference>